<dbReference type="RefSeq" id="XP_038745801.1">
    <property type="nucleotide sequence ID" value="XM_038889000.1"/>
</dbReference>
<dbReference type="Proteomes" id="UP000781932">
    <property type="component" value="Unassembled WGS sequence"/>
</dbReference>
<gene>
    <name evidence="2" type="ORF">CkaCkLH20_06283</name>
</gene>
<dbReference type="EMBL" id="JAATWM020000018">
    <property type="protein sequence ID" value="KAF9876340.1"/>
    <property type="molecule type" value="Genomic_DNA"/>
</dbReference>
<dbReference type="AlphaFoldDB" id="A0A9P6ICW9"/>
<feature type="region of interest" description="Disordered" evidence="1">
    <location>
        <begin position="1"/>
        <end position="22"/>
    </location>
</feature>
<dbReference type="GeneID" id="62162074"/>
<evidence type="ECO:0000256" key="1">
    <source>
        <dbReference type="SAM" id="MobiDB-lite"/>
    </source>
</evidence>
<sequence length="155" mass="17540">MTSKAAKMTSPENADGSGPSELRQREKNIEKAINRVYKASRNLILGLHAMFTLLGLLGIDIDIESLPADDETASAAWRENREEFRITLIQVYEASDRVLDMALRTEKHMAAAQHENMMRDVLFVRRLIMDVLPQELYDHVVGKGKEVRGKGFKKA</sequence>
<keyword evidence="3" id="KW-1185">Reference proteome</keyword>
<protein>
    <submittedName>
        <fullName evidence="2">Uncharacterized protein</fullName>
    </submittedName>
</protein>
<evidence type="ECO:0000313" key="3">
    <source>
        <dbReference type="Proteomes" id="UP000781932"/>
    </source>
</evidence>
<accession>A0A9P6ICW9</accession>
<proteinExistence type="predicted"/>
<reference evidence="2" key="2">
    <citation type="submission" date="2020-11" db="EMBL/GenBank/DDBJ databases">
        <title>Whole genome sequencing of Colletotrichum sp.</title>
        <authorList>
            <person name="Li H."/>
        </authorList>
    </citation>
    <scope>NUCLEOTIDE SEQUENCE</scope>
    <source>
        <strain evidence="2">CkLH20</strain>
    </source>
</reference>
<comment type="caution">
    <text evidence="2">The sequence shown here is derived from an EMBL/GenBank/DDBJ whole genome shotgun (WGS) entry which is preliminary data.</text>
</comment>
<name>A0A9P6ICW9_9PEZI</name>
<evidence type="ECO:0000313" key="2">
    <source>
        <dbReference type="EMBL" id="KAF9876340.1"/>
    </source>
</evidence>
<dbReference type="OrthoDB" id="4849993at2759"/>
<organism evidence="2 3">
    <name type="scientific">Colletotrichum karsti</name>
    <dbReference type="NCBI Taxonomy" id="1095194"/>
    <lineage>
        <taxon>Eukaryota</taxon>
        <taxon>Fungi</taxon>
        <taxon>Dikarya</taxon>
        <taxon>Ascomycota</taxon>
        <taxon>Pezizomycotina</taxon>
        <taxon>Sordariomycetes</taxon>
        <taxon>Hypocreomycetidae</taxon>
        <taxon>Glomerellales</taxon>
        <taxon>Glomerellaceae</taxon>
        <taxon>Colletotrichum</taxon>
        <taxon>Colletotrichum boninense species complex</taxon>
    </lineage>
</organism>
<reference evidence="2" key="1">
    <citation type="submission" date="2020-03" db="EMBL/GenBank/DDBJ databases">
        <authorList>
            <person name="He L."/>
        </authorList>
    </citation>
    <scope>NUCLEOTIDE SEQUENCE</scope>
    <source>
        <strain evidence="2">CkLH20</strain>
    </source>
</reference>